<sequence length="535" mass="61948">MYQEKQDSIKSSAELEKARKKREEQLEMKEGRLIVVNGAKVKFNAHTGEFKVLNNVPAIQSKPVGTIIEKSPANFTFYDGFVLNSLATWQDFGTIKFQNNAVLLKKSKIMGTGTLPGSQPESGMLEFIDSGQINIPESITTQGLPVPDFPEKEKSKIEKDCIIEFFPKKKDYWEYGFDSYEETQRGCTDKEALKTEYKRYEIIGEKEEYFVPWVSIRKGQRITLKLKPKIKGHFEKIEIAHADFTFEPAQITPGTKQITVTCNALLENETLVEVKADGKTAGAINFFPNIPKKVKLRWVTVGINKGDIYNIDQIMKNKAILELYFKKAFNPAVIDIEVENTEPYKLIIPYARYKKYIEKRWKAKKKGEVLSPDFEVDSHLEQFVLNTFSGFSLKDMLKNSDVYKFRFIYYLKELLTAKYHVSSKDIILLFLTNLRNEVPEGELTFYNNGSTSKEENSCLMFLGNRKSTPDTEIPHEVMHALGVDHTFLEEDGIRKDNQKHLFNCTETNNYMDYNNKKITTWKWQWEIMRESANVW</sequence>
<dbReference type="AlphaFoldDB" id="A0A379E7L4"/>
<protein>
    <submittedName>
        <fullName evidence="2">Uncharacterized protein</fullName>
    </submittedName>
</protein>
<dbReference type="RefSeq" id="WP_204367068.1">
    <property type="nucleotide sequence ID" value="NZ_UGTF01000002.1"/>
</dbReference>
<evidence type="ECO:0000313" key="2">
    <source>
        <dbReference type="EMBL" id="SUB88666.1"/>
    </source>
</evidence>
<name>A0A379E7L4_9PORP</name>
<accession>A0A379E7L4</accession>
<reference evidence="2 3" key="1">
    <citation type="submission" date="2018-06" db="EMBL/GenBank/DDBJ databases">
        <authorList>
            <consortium name="Pathogen Informatics"/>
            <person name="Doyle S."/>
        </authorList>
    </citation>
    <scope>NUCLEOTIDE SEQUENCE [LARGE SCALE GENOMIC DNA]</scope>
    <source>
        <strain evidence="2 3">NCTC11632</strain>
    </source>
</reference>
<proteinExistence type="predicted"/>
<feature type="region of interest" description="Disordered" evidence="1">
    <location>
        <begin position="1"/>
        <end position="23"/>
    </location>
</feature>
<dbReference type="EMBL" id="UGTF01000002">
    <property type="protein sequence ID" value="SUB88666.1"/>
    <property type="molecule type" value="Genomic_DNA"/>
</dbReference>
<gene>
    <name evidence="2" type="ORF">NCTC11632_00738</name>
</gene>
<dbReference type="Proteomes" id="UP000254156">
    <property type="component" value="Unassembled WGS sequence"/>
</dbReference>
<evidence type="ECO:0000256" key="1">
    <source>
        <dbReference type="SAM" id="MobiDB-lite"/>
    </source>
</evidence>
<organism evidence="2 3">
    <name type="scientific">Porphyromonas macacae</name>
    <dbReference type="NCBI Taxonomy" id="28115"/>
    <lineage>
        <taxon>Bacteria</taxon>
        <taxon>Pseudomonadati</taxon>
        <taxon>Bacteroidota</taxon>
        <taxon>Bacteroidia</taxon>
        <taxon>Bacteroidales</taxon>
        <taxon>Porphyromonadaceae</taxon>
        <taxon>Porphyromonas</taxon>
    </lineage>
</organism>
<evidence type="ECO:0000313" key="3">
    <source>
        <dbReference type="Proteomes" id="UP000254156"/>
    </source>
</evidence>